<keyword evidence="2" id="KW-0067">ATP-binding</keyword>
<dbReference type="InterPro" id="IPR003959">
    <property type="entry name" value="ATPase_AAA_core"/>
</dbReference>
<evidence type="ECO:0000313" key="4">
    <source>
        <dbReference type="EMBL" id="RZC75571.1"/>
    </source>
</evidence>
<evidence type="ECO:0000256" key="1">
    <source>
        <dbReference type="ARBA" id="ARBA00022741"/>
    </source>
</evidence>
<dbReference type="Proteomes" id="UP000316621">
    <property type="component" value="Chromosome 8"/>
</dbReference>
<dbReference type="EMBL" id="CM010722">
    <property type="protein sequence ID" value="RZC75571.1"/>
    <property type="molecule type" value="Genomic_DNA"/>
</dbReference>
<dbReference type="Pfam" id="PF00004">
    <property type="entry name" value="AAA"/>
    <property type="match status" value="1"/>
</dbReference>
<keyword evidence="5" id="KW-1185">Reference proteome</keyword>
<accession>A0A4Y7KTX9</accession>
<gene>
    <name evidence="4" type="ORF">C5167_051059</name>
</gene>
<dbReference type="PANTHER" id="PTHR45644:SF3">
    <property type="entry name" value="FI08533P-RELATED"/>
    <property type="match status" value="1"/>
</dbReference>
<organism evidence="4 5">
    <name type="scientific">Papaver somniferum</name>
    <name type="common">Opium poppy</name>
    <dbReference type="NCBI Taxonomy" id="3469"/>
    <lineage>
        <taxon>Eukaryota</taxon>
        <taxon>Viridiplantae</taxon>
        <taxon>Streptophyta</taxon>
        <taxon>Embryophyta</taxon>
        <taxon>Tracheophyta</taxon>
        <taxon>Spermatophyta</taxon>
        <taxon>Magnoliopsida</taxon>
        <taxon>Ranunculales</taxon>
        <taxon>Papaveraceae</taxon>
        <taxon>Papaveroideae</taxon>
        <taxon>Papaver</taxon>
    </lineage>
</organism>
<dbReference type="PANTHER" id="PTHR45644">
    <property type="entry name" value="AAA ATPASE, PUTATIVE (AFU_ORTHOLOGUE AFUA_2G12920)-RELATED-RELATED"/>
    <property type="match status" value="1"/>
</dbReference>
<dbReference type="InterPro" id="IPR051701">
    <property type="entry name" value="Mito_OM_Translocase_MSP1"/>
</dbReference>
<feature type="domain" description="ATPase AAA-type core" evidence="3">
    <location>
        <begin position="2"/>
        <end position="50"/>
    </location>
</feature>
<name>A0A4Y7KTX9_PAPSO</name>
<dbReference type="InterPro" id="IPR027417">
    <property type="entry name" value="P-loop_NTPase"/>
</dbReference>
<dbReference type="AlphaFoldDB" id="A0A4Y7KTX9"/>
<protein>
    <recommendedName>
        <fullName evidence="3">ATPase AAA-type core domain-containing protein</fullName>
    </recommendedName>
</protein>
<dbReference type="STRING" id="3469.A0A4Y7KTX9"/>
<evidence type="ECO:0000256" key="2">
    <source>
        <dbReference type="ARBA" id="ARBA00022840"/>
    </source>
</evidence>
<dbReference type="Gramene" id="RZC75571">
    <property type="protein sequence ID" value="RZC75571"/>
    <property type="gene ID" value="C5167_051059"/>
</dbReference>
<dbReference type="Gene3D" id="3.40.50.300">
    <property type="entry name" value="P-loop containing nucleotide triphosphate hydrolases"/>
    <property type="match status" value="1"/>
</dbReference>
<evidence type="ECO:0000313" key="5">
    <source>
        <dbReference type="Proteomes" id="UP000316621"/>
    </source>
</evidence>
<reference evidence="4 5" key="1">
    <citation type="journal article" date="2018" name="Science">
        <title>The opium poppy genome and morphinan production.</title>
        <authorList>
            <person name="Guo L."/>
            <person name="Winzer T."/>
            <person name="Yang X."/>
            <person name="Li Y."/>
            <person name="Ning Z."/>
            <person name="He Z."/>
            <person name="Teodor R."/>
            <person name="Lu Y."/>
            <person name="Bowser T.A."/>
            <person name="Graham I.A."/>
            <person name="Ye K."/>
        </authorList>
    </citation>
    <scope>NUCLEOTIDE SEQUENCE [LARGE SCALE GENOMIC DNA]</scope>
    <source>
        <strain evidence="5">cv. HN1</strain>
        <tissue evidence="4">Leaves</tissue>
    </source>
</reference>
<dbReference type="GO" id="GO:0016887">
    <property type="term" value="F:ATP hydrolysis activity"/>
    <property type="evidence" value="ECO:0007669"/>
    <property type="project" value="InterPro"/>
</dbReference>
<dbReference type="GO" id="GO:0005741">
    <property type="term" value="C:mitochondrial outer membrane"/>
    <property type="evidence" value="ECO:0007669"/>
    <property type="project" value="TreeGrafter"/>
</dbReference>
<evidence type="ECO:0000259" key="3">
    <source>
        <dbReference type="Pfam" id="PF00004"/>
    </source>
</evidence>
<dbReference type="GO" id="GO:0005524">
    <property type="term" value="F:ATP binding"/>
    <property type="evidence" value="ECO:0007669"/>
    <property type="project" value="UniProtKB-KW"/>
</dbReference>
<keyword evidence="1" id="KW-0547">Nucleotide-binding</keyword>
<proteinExistence type="predicted"/>
<sequence>MFTLVHKLQSTIIFIDEVDGFWRHRRATDHEALTNMKTKFMALWDGFTTNPWYDKYLDQVLMRKGEAESQDDK</sequence>